<evidence type="ECO:0000259" key="1">
    <source>
        <dbReference type="Pfam" id="PF00149"/>
    </source>
</evidence>
<dbReference type="InterPro" id="IPR029052">
    <property type="entry name" value="Metallo-depent_PP-like"/>
</dbReference>
<name>A0A6M1SWX6_9BACT</name>
<dbReference type="SUPFAM" id="SSF56300">
    <property type="entry name" value="Metallo-dependent phosphatases"/>
    <property type="match status" value="1"/>
</dbReference>
<dbReference type="GO" id="GO:0016787">
    <property type="term" value="F:hydrolase activity"/>
    <property type="evidence" value="ECO:0007669"/>
    <property type="project" value="UniProtKB-KW"/>
</dbReference>
<dbReference type="InterPro" id="IPR024173">
    <property type="entry name" value="Pesterase_MJ0037-like"/>
</dbReference>
<keyword evidence="2" id="KW-0540">Nuclease</keyword>
<dbReference type="GO" id="GO:0004519">
    <property type="term" value="F:endonuclease activity"/>
    <property type="evidence" value="ECO:0007669"/>
    <property type="project" value="UniProtKB-KW"/>
</dbReference>
<dbReference type="PIRSF" id="PIRSF000887">
    <property type="entry name" value="Pesterase_MJ0037"/>
    <property type="match status" value="1"/>
</dbReference>
<keyword evidence="2" id="KW-0255">Endonuclease</keyword>
<gene>
    <name evidence="2" type="primary">pdeM</name>
    <name evidence="2" type="ORF">G3569_08415</name>
</gene>
<reference evidence="2 3" key="1">
    <citation type="submission" date="2020-02" db="EMBL/GenBank/DDBJ databases">
        <title>Aliifodinibius halophilus 2W32, complete genome.</title>
        <authorList>
            <person name="Li Y."/>
            <person name="Wu S."/>
        </authorList>
    </citation>
    <scope>NUCLEOTIDE SEQUENCE [LARGE SCALE GENOMIC DNA]</scope>
    <source>
        <strain evidence="2 3">2W32</strain>
    </source>
</reference>
<dbReference type="EC" id="3.1.-.-" evidence="2"/>
<keyword evidence="2" id="KW-0378">Hydrolase</keyword>
<evidence type="ECO:0000313" key="3">
    <source>
        <dbReference type="Proteomes" id="UP000479132"/>
    </source>
</evidence>
<dbReference type="PANTHER" id="PTHR39323">
    <property type="entry name" value="BLR1149 PROTEIN"/>
    <property type="match status" value="1"/>
</dbReference>
<dbReference type="PANTHER" id="PTHR39323:SF1">
    <property type="entry name" value="BLR1149 PROTEIN"/>
    <property type="match status" value="1"/>
</dbReference>
<dbReference type="Proteomes" id="UP000479132">
    <property type="component" value="Unassembled WGS sequence"/>
</dbReference>
<protein>
    <submittedName>
        <fullName evidence="2">Ligase-associated DNA damage response endonuclease PdeM</fullName>
        <ecNumber evidence="2">3.1.-.-</ecNumber>
    </submittedName>
</protein>
<dbReference type="GO" id="GO:0016874">
    <property type="term" value="F:ligase activity"/>
    <property type="evidence" value="ECO:0007669"/>
    <property type="project" value="UniProtKB-KW"/>
</dbReference>
<organism evidence="2 3">
    <name type="scientific">Fodinibius halophilus</name>
    <dbReference type="NCBI Taxonomy" id="1736908"/>
    <lineage>
        <taxon>Bacteria</taxon>
        <taxon>Pseudomonadati</taxon>
        <taxon>Balneolota</taxon>
        <taxon>Balneolia</taxon>
        <taxon>Balneolales</taxon>
        <taxon>Balneolaceae</taxon>
        <taxon>Fodinibius</taxon>
    </lineage>
</organism>
<dbReference type="Gene3D" id="3.60.21.10">
    <property type="match status" value="1"/>
</dbReference>
<keyword evidence="3" id="KW-1185">Reference proteome</keyword>
<sequence>MISNASTFNLCGNRFWLLPERAIYWKKKETLFIADLHIGKSAHFRKHGIAVPKQVGRSNLNRLEQLIEDIKPEHLIILGDLFHSDINKEWQQFIDWRKRYRQLQISLVVGNHDILKVERYHTGLINIFKKMKLEPFLLVHDKSNYSSADEQGLYILSGHIHPAAKLNGKGRQAMKFPCFYFGQQYGILPAFGTFTGTHIISPTEKDKVFIVVEDKVFSVN</sequence>
<proteinExistence type="predicted"/>
<dbReference type="EMBL" id="JAALLS010000009">
    <property type="protein sequence ID" value="NGP88378.1"/>
    <property type="molecule type" value="Genomic_DNA"/>
</dbReference>
<evidence type="ECO:0000313" key="2">
    <source>
        <dbReference type="EMBL" id="NGP88378.1"/>
    </source>
</evidence>
<keyword evidence="2" id="KW-0436">Ligase</keyword>
<dbReference type="Pfam" id="PF00149">
    <property type="entry name" value="Metallophos"/>
    <property type="match status" value="1"/>
</dbReference>
<dbReference type="NCBIfam" id="TIGR04123">
    <property type="entry name" value="P_estr_lig_assc"/>
    <property type="match status" value="1"/>
</dbReference>
<dbReference type="InterPro" id="IPR004843">
    <property type="entry name" value="Calcineurin-like_PHP"/>
</dbReference>
<feature type="domain" description="Calcineurin-like phosphoesterase" evidence="1">
    <location>
        <begin position="31"/>
        <end position="141"/>
    </location>
</feature>
<comment type="caution">
    <text evidence="2">The sequence shown here is derived from an EMBL/GenBank/DDBJ whole genome shotgun (WGS) entry which is preliminary data.</text>
</comment>
<dbReference type="AlphaFoldDB" id="A0A6M1SWX6"/>
<dbReference type="InterPro" id="IPR026336">
    <property type="entry name" value="PdeM-like"/>
</dbReference>
<accession>A0A6M1SWX6</accession>
<dbReference type="RefSeq" id="WP_165268039.1">
    <property type="nucleotide sequence ID" value="NZ_JAALLS010000009.1"/>
</dbReference>